<sequence length="425" mass="43103">MTTETVDTTTGTAEGVRPGKRRAGGATAFWRYWTASTVSRLGDQVTAVALPLIAVVTLHASALEVGLITGAAYVAWLLIGLPAGVLVQRLPLRGTQVAMDLIRAAAVASIPLAAALGVLGLPQLVVVALLVGFASVLFDVGNSTFLPTVVPKEQLTARNSLVSGSIAATDLAGPSLGGVLVQLVGGAASMLLDSVSYLASAALLGSLPQAEQPAARPTGGAGMREQIREGWRFVARHPVIRPCVADATALNFVCGGLMTLTPVFLVRTLDAPAATVGALMATGGLGSLLGAAATPRLVRRLGGGPALRWAAVVSTVFALLLPAAGSGWGTLVFALGNAGFSAGVVVSSIVTRTHRQTQTPPELLPRVMATVRFVSWGAIPVGALAAGAAAAAWGPRTALLLVAIVSAASPVILLASPIRRMRELA</sequence>
<keyword evidence="5 8" id="KW-1133">Transmembrane helix</keyword>
<evidence type="ECO:0000256" key="6">
    <source>
        <dbReference type="ARBA" id="ARBA00023136"/>
    </source>
</evidence>
<keyword evidence="4 8" id="KW-0812">Transmembrane</keyword>
<feature type="transmembrane region" description="Helical" evidence="8">
    <location>
        <begin position="100"/>
        <end position="119"/>
    </location>
</feature>
<feature type="transmembrane region" description="Helical" evidence="8">
    <location>
        <begin position="243"/>
        <end position="265"/>
    </location>
</feature>
<evidence type="ECO:0000256" key="3">
    <source>
        <dbReference type="ARBA" id="ARBA00022475"/>
    </source>
</evidence>
<dbReference type="RefSeq" id="WP_270140547.1">
    <property type="nucleotide sequence ID" value="NZ_CP115450.1"/>
</dbReference>
<proteinExistence type="predicted"/>
<feature type="transmembrane region" description="Helical" evidence="8">
    <location>
        <begin position="271"/>
        <end position="294"/>
    </location>
</feature>
<evidence type="ECO:0000256" key="4">
    <source>
        <dbReference type="ARBA" id="ARBA00022692"/>
    </source>
</evidence>
<dbReference type="PANTHER" id="PTHR23513">
    <property type="entry name" value="INTEGRAL MEMBRANE EFFLUX PROTEIN-RELATED"/>
    <property type="match status" value="1"/>
</dbReference>
<feature type="transmembrane region" description="Helical" evidence="8">
    <location>
        <begin position="399"/>
        <end position="418"/>
    </location>
</feature>
<feature type="compositionally biased region" description="Low complexity" evidence="7">
    <location>
        <begin position="1"/>
        <end position="16"/>
    </location>
</feature>
<keyword evidence="3" id="KW-1003">Cell membrane</keyword>
<dbReference type="Proteomes" id="UP001212821">
    <property type="component" value="Chromosome"/>
</dbReference>
<evidence type="ECO:0000256" key="1">
    <source>
        <dbReference type="ARBA" id="ARBA00004651"/>
    </source>
</evidence>
<evidence type="ECO:0000256" key="2">
    <source>
        <dbReference type="ARBA" id="ARBA00022448"/>
    </source>
</evidence>
<feature type="transmembrane region" description="Helical" evidence="8">
    <location>
        <begin position="331"/>
        <end position="350"/>
    </location>
</feature>
<accession>A0ABY7PWZ2</accession>
<name>A0ABY7PWZ2_9ACTN</name>
<dbReference type="SUPFAM" id="SSF103473">
    <property type="entry name" value="MFS general substrate transporter"/>
    <property type="match status" value="1"/>
</dbReference>
<reference evidence="10" key="1">
    <citation type="submission" date="2022-12" db="EMBL/GenBank/DDBJ databases">
        <authorList>
            <person name="Mo P."/>
        </authorList>
    </citation>
    <scope>NUCLEOTIDE SEQUENCE [LARGE SCALE GENOMIC DNA]</scope>
    <source>
        <strain evidence="10">HUAS 3-15</strain>
    </source>
</reference>
<gene>
    <name evidence="9" type="ORF">O1G21_03225</name>
</gene>
<keyword evidence="10" id="KW-1185">Reference proteome</keyword>
<evidence type="ECO:0000256" key="7">
    <source>
        <dbReference type="SAM" id="MobiDB-lite"/>
    </source>
</evidence>
<dbReference type="EMBL" id="CP115450">
    <property type="protein sequence ID" value="WBP84955.1"/>
    <property type="molecule type" value="Genomic_DNA"/>
</dbReference>
<protein>
    <submittedName>
        <fullName evidence="9">MFS transporter</fullName>
    </submittedName>
</protein>
<organism evidence="9 10">
    <name type="scientific">Kitasatospora cathayae</name>
    <dbReference type="NCBI Taxonomy" id="3004092"/>
    <lineage>
        <taxon>Bacteria</taxon>
        <taxon>Bacillati</taxon>
        <taxon>Actinomycetota</taxon>
        <taxon>Actinomycetes</taxon>
        <taxon>Kitasatosporales</taxon>
        <taxon>Streptomycetaceae</taxon>
        <taxon>Kitasatospora</taxon>
    </lineage>
</organism>
<dbReference type="Gene3D" id="1.20.1250.20">
    <property type="entry name" value="MFS general substrate transporter like domains"/>
    <property type="match status" value="1"/>
</dbReference>
<feature type="transmembrane region" description="Helical" evidence="8">
    <location>
        <begin position="67"/>
        <end position="88"/>
    </location>
</feature>
<dbReference type="Pfam" id="PF05977">
    <property type="entry name" value="MFS_3"/>
    <property type="match status" value="1"/>
</dbReference>
<evidence type="ECO:0000256" key="5">
    <source>
        <dbReference type="ARBA" id="ARBA00022989"/>
    </source>
</evidence>
<feature type="transmembrane region" description="Helical" evidence="8">
    <location>
        <begin position="371"/>
        <end position="393"/>
    </location>
</feature>
<feature type="region of interest" description="Disordered" evidence="7">
    <location>
        <begin position="1"/>
        <end position="20"/>
    </location>
</feature>
<feature type="transmembrane region" description="Helical" evidence="8">
    <location>
        <begin position="125"/>
        <end position="150"/>
    </location>
</feature>
<evidence type="ECO:0000313" key="9">
    <source>
        <dbReference type="EMBL" id="WBP84955.1"/>
    </source>
</evidence>
<comment type="subcellular location">
    <subcellularLocation>
        <location evidence="1">Cell membrane</location>
        <topology evidence="1">Multi-pass membrane protein</topology>
    </subcellularLocation>
</comment>
<feature type="transmembrane region" description="Helical" evidence="8">
    <location>
        <begin position="306"/>
        <end position="325"/>
    </location>
</feature>
<dbReference type="CDD" id="cd06173">
    <property type="entry name" value="MFS_MefA_like"/>
    <property type="match status" value="1"/>
</dbReference>
<evidence type="ECO:0000313" key="10">
    <source>
        <dbReference type="Proteomes" id="UP001212821"/>
    </source>
</evidence>
<dbReference type="PANTHER" id="PTHR23513:SF6">
    <property type="entry name" value="MAJOR FACILITATOR SUPERFAMILY ASSOCIATED DOMAIN-CONTAINING PROTEIN"/>
    <property type="match status" value="1"/>
</dbReference>
<dbReference type="InterPro" id="IPR036259">
    <property type="entry name" value="MFS_trans_sf"/>
</dbReference>
<evidence type="ECO:0000256" key="8">
    <source>
        <dbReference type="SAM" id="Phobius"/>
    </source>
</evidence>
<keyword evidence="2" id="KW-0813">Transport</keyword>
<keyword evidence="6 8" id="KW-0472">Membrane</keyword>
<feature type="transmembrane region" description="Helical" evidence="8">
    <location>
        <begin position="41"/>
        <end position="61"/>
    </location>
</feature>
<dbReference type="InterPro" id="IPR010290">
    <property type="entry name" value="TM_effector"/>
</dbReference>